<dbReference type="Proteomes" id="UP000798488">
    <property type="component" value="Unassembled WGS sequence"/>
</dbReference>
<protein>
    <recommendedName>
        <fullName evidence="6 19">Adenosylcobinamide-GDP ribazoletransferase</fullName>
        <ecNumber evidence="5 19">2.7.8.26</ecNumber>
    </recommendedName>
    <alternativeName>
        <fullName evidence="16 19">Cobalamin synthase</fullName>
    </alternativeName>
    <alternativeName>
        <fullName evidence="15 19">Cobalamin-5'-phosphate synthase</fullName>
    </alternativeName>
</protein>
<comment type="catalytic activity">
    <reaction evidence="18 19">
        <text>alpha-ribazole 5'-phosphate + adenosylcob(III)inamide-GDP = adenosylcob(III)alamin 5'-phosphate + GMP + H(+)</text>
        <dbReference type="Rhea" id="RHEA:23560"/>
        <dbReference type="ChEBI" id="CHEBI:15378"/>
        <dbReference type="ChEBI" id="CHEBI:57918"/>
        <dbReference type="ChEBI" id="CHEBI:58115"/>
        <dbReference type="ChEBI" id="CHEBI:60487"/>
        <dbReference type="ChEBI" id="CHEBI:60493"/>
        <dbReference type="EC" id="2.7.8.26"/>
    </reaction>
</comment>
<dbReference type="PANTHER" id="PTHR34148">
    <property type="entry name" value="ADENOSYLCOBINAMIDE-GDP RIBAZOLETRANSFERASE"/>
    <property type="match status" value="1"/>
</dbReference>
<evidence type="ECO:0000256" key="18">
    <source>
        <dbReference type="ARBA" id="ARBA00049504"/>
    </source>
</evidence>
<dbReference type="GO" id="GO:0051073">
    <property type="term" value="F:adenosylcobinamide-GDP ribazoletransferase activity"/>
    <property type="evidence" value="ECO:0007669"/>
    <property type="project" value="UniProtKB-UniRule"/>
</dbReference>
<dbReference type="EMBL" id="LSRS01000005">
    <property type="protein sequence ID" value="KAF1084493.1"/>
    <property type="molecule type" value="Genomic_DNA"/>
</dbReference>
<comment type="cofactor">
    <cofactor evidence="1 19">
        <name>Mg(2+)</name>
        <dbReference type="ChEBI" id="CHEBI:18420"/>
    </cofactor>
</comment>
<evidence type="ECO:0000256" key="14">
    <source>
        <dbReference type="ARBA" id="ARBA00025228"/>
    </source>
</evidence>
<dbReference type="GO" id="GO:0008818">
    <property type="term" value="F:cobalamin 5'-phosphate synthase activity"/>
    <property type="evidence" value="ECO:0007669"/>
    <property type="project" value="UniProtKB-UniRule"/>
</dbReference>
<evidence type="ECO:0000256" key="11">
    <source>
        <dbReference type="ARBA" id="ARBA00022842"/>
    </source>
</evidence>
<feature type="transmembrane region" description="Helical" evidence="19">
    <location>
        <begin position="114"/>
        <end position="134"/>
    </location>
</feature>
<evidence type="ECO:0000256" key="16">
    <source>
        <dbReference type="ARBA" id="ARBA00032853"/>
    </source>
</evidence>
<feature type="transmembrane region" description="Helical" evidence="19">
    <location>
        <begin position="184"/>
        <end position="214"/>
    </location>
</feature>
<feature type="transmembrane region" description="Helical" evidence="19">
    <location>
        <begin position="40"/>
        <end position="60"/>
    </location>
</feature>
<keyword evidence="8 19" id="KW-0169">Cobalamin biosynthesis</keyword>
<evidence type="ECO:0000256" key="6">
    <source>
        <dbReference type="ARBA" id="ARBA00015850"/>
    </source>
</evidence>
<evidence type="ECO:0000256" key="5">
    <source>
        <dbReference type="ARBA" id="ARBA00013200"/>
    </source>
</evidence>
<dbReference type="GO" id="GO:0009236">
    <property type="term" value="P:cobalamin biosynthetic process"/>
    <property type="evidence" value="ECO:0007669"/>
    <property type="project" value="UniProtKB-UniRule"/>
</dbReference>
<dbReference type="HAMAP" id="MF_00719">
    <property type="entry name" value="CobS"/>
    <property type="match status" value="1"/>
</dbReference>
<comment type="subcellular location">
    <subcellularLocation>
        <location evidence="2 19">Cell membrane</location>
        <topology evidence="2 19">Multi-pass membrane protein</topology>
    </subcellularLocation>
</comment>
<feature type="transmembrane region" description="Helical" evidence="19">
    <location>
        <begin position="140"/>
        <end position="163"/>
    </location>
</feature>
<evidence type="ECO:0000256" key="4">
    <source>
        <dbReference type="ARBA" id="ARBA00010561"/>
    </source>
</evidence>
<evidence type="ECO:0000256" key="7">
    <source>
        <dbReference type="ARBA" id="ARBA00022475"/>
    </source>
</evidence>
<keyword evidence="13 19" id="KW-0472">Membrane</keyword>
<evidence type="ECO:0000256" key="8">
    <source>
        <dbReference type="ARBA" id="ARBA00022573"/>
    </source>
</evidence>
<evidence type="ECO:0000313" key="21">
    <source>
        <dbReference type="Proteomes" id="UP000798488"/>
    </source>
</evidence>
<keyword evidence="11 19" id="KW-0460">Magnesium</keyword>
<evidence type="ECO:0000256" key="17">
    <source>
        <dbReference type="ARBA" id="ARBA00048623"/>
    </source>
</evidence>
<evidence type="ECO:0000313" key="20">
    <source>
        <dbReference type="EMBL" id="KAF1084493.1"/>
    </source>
</evidence>
<name>A0A9D3AY80_9FIRM</name>
<keyword evidence="9 19" id="KW-0808">Transferase</keyword>
<evidence type="ECO:0000256" key="9">
    <source>
        <dbReference type="ARBA" id="ARBA00022679"/>
    </source>
</evidence>
<gene>
    <name evidence="19 20" type="primary">cobS</name>
    <name evidence="20" type="ORF">SPSYN_02271</name>
</gene>
<feature type="transmembrane region" description="Helical" evidence="19">
    <location>
        <begin position="242"/>
        <end position="260"/>
    </location>
</feature>
<evidence type="ECO:0000256" key="3">
    <source>
        <dbReference type="ARBA" id="ARBA00004663"/>
    </source>
</evidence>
<evidence type="ECO:0000256" key="13">
    <source>
        <dbReference type="ARBA" id="ARBA00023136"/>
    </source>
</evidence>
<keyword evidence="12 19" id="KW-1133">Transmembrane helix</keyword>
<keyword evidence="21" id="KW-1185">Reference proteome</keyword>
<organism evidence="20 21">
    <name type="scientific">Sporotomaculum syntrophicum</name>
    <dbReference type="NCBI Taxonomy" id="182264"/>
    <lineage>
        <taxon>Bacteria</taxon>
        <taxon>Bacillati</taxon>
        <taxon>Bacillota</taxon>
        <taxon>Clostridia</taxon>
        <taxon>Eubacteriales</taxon>
        <taxon>Desulfallaceae</taxon>
        <taxon>Sporotomaculum</taxon>
    </lineage>
</organism>
<comment type="similarity">
    <text evidence="4 19">Belongs to the CobS family.</text>
</comment>
<accession>A0A9D3AY80</accession>
<dbReference type="AlphaFoldDB" id="A0A9D3AY80"/>
<evidence type="ECO:0000256" key="2">
    <source>
        <dbReference type="ARBA" id="ARBA00004651"/>
    </source>
</evidence>
<evidence type="ECO:0000256" key="19">
    <source>
        <dbReference type="HAMAP-Rule" id="MF_00719"/>
    </source>
</evidence>
<dbReference type="PANTHER" id="PTHR34148:SF1">
    <property type="entry name" value="ADENOSYLCOBINAMIDE-GDP RIBAZOLETRANSFERASE"/>
    <property type="match status" value="1"/>
</dbReference>
<comment type="caution">
    <text evidence="20">The sequence shown here is derived from an EMBL/GenBank/DDBJ whole genome shotgun (WGS) entry which is preliminary data.</text>
</comment>
<reference evidence="20" key="1">
    <citation type="submission" date="2016-02" db="EMBL/GenBank/DDBJ databases">
        <title>Draft Genome Sequence of Sporotomaculum syntrophicum Strain FB, a Syntrophic Benzoate Degrader.</title>
        <authorList>
            <person name="Nobu M.K."/>
            <person name="Narihiro T."/>
            <person name="Qiu Y.-L."/>
            <person name="Ohashi A."/>
            <person name="Liu W.-T."/>
            <person name="Yuji S."/>
        </authorList>
    </citation>
    <scope>NUCLEOTIDE SEQUENCE</scope>
    <source>
        <strain evidence="20">FB</strain>
    </source>
</reference>
<proteinExistence type="inferred from homology"/>
<keyword evidence="7 19" id="KW-1003">Cell membrane</keyword>
<dbReference type="EC" id="2.7.8.26" evidence="5 19"/>
<comment type="pathway">
    <text evidence="3 19">Cofactor biosynthesis; adenosylcobalamin biosynthesis; adenosylcobalamin from cob(II)yrinate a,c-diamide: step 7/7.</text>
</comment>
<evidence type="ECO:0000256" key="15">
    <source>
        <dbReference type="ARBA" id="ARBA00032605"/>
    </source>
</evidence>
<comment type="catalytic activity">
    <reaction evidence="17 19">
        <text>alpha-ribazole + adenosylcob(III)inamide-GDP = adenosylcob(III)alamin + GMP + H(+)</text>
        <dbReference type="Rhea" id="RHEA:16049"/>
        <dbReference type="ChEBI" id="CHEBI:10329"/>
        <dbReference type="ChEBI" id="CHEBI:15378"/>
        <dbReference type="ChEBI" id="CHEBI:18408"/>
        <dbReference type="ChEBI" id="CHEBI:58115"/>
        <dbReference type="ChEBI" id="CHEBI:60487"/>
        <dbReference type="EC" id="2.7.8.26"/>
    </reaction>
</comment>
<evidence type="ECO:0000256" key="1">
    <source>
        <dbReference type="ARBA" id="ARBA00001946"/>
    </source>
</evidence>
<keyword evidence="10 19" id="KW-0812">Transmembrane</keyword>
<feature type="transmembrane region" description="Helical" evidence="19">
    <location>
        <begin position="72"/>
        <end position="93"/>
    </location>
</feature>
<comment type="function">
    <text evidence="14 19">Joins adenosylcobinamide-GDP and alpha-ribazole to generate adenosylcobalamin (Ado-cobalamin). Also synthesizes adenosylcobalamin 5'-phosphate from adenosylcobinamide-GDP and alpha-ribazole 5'-phosphate.</text>
</comment>
<sequence length="264" mass="29133">MLGKEAGVDLKTFYFALQHLTRINIYKGEFDEAAFGRAALFFPLVGLLLGILLLLAQIVLSCMFPEPVVSGMLVVLMAIMTGGIHIDGFMDTLDGVFSGRPREIKLEIMRDSRVGAFGVLGLVCLFLLKYNAFLSMTAPMIYQAILLAALLSRWSMVYAIACFPYARREGLGTLYNRYTGKRELIWATGSTIIIATLVAWAAGLILLLAAWGWVHFIGSKLTSELGGLTGDVYGATAETTELLIYLTVFPLFGYWSWLFSAPWL</sequence>
<evidence type="ECO:0000256" key="10">
    <source>
        <dbReference type="ARBA" id="ARBA00022692"/>
    </source>
</evidence>
<dbReference type="InterPro" id="IPR003805">
    <property type="entry name" value="CobS"/>
</dbReference>
<dbReference type="NCBIfam" id="TIGR00317">
    <property type="entry name" value="cobS"/>
    <property type="match status" value="1"/>
</dbReference>
<evidence type="ECO:0000256" key="12">
    <source>
        <dbReference type="ARBA" id="ARBA00022989"/>
    </source>
</evidence>
<dbReference type="Pfam" id="PF02654">
    <property type="entry name" value="CobS"/>
    <property type="match status" value="1"/>
</dbReference>
<dbReference type="GO" id="GO:0005886">
    <property type="term" value="C:plasma membrane"/>
    <property type="evidence" value="ECO:0007669"/>
    <property type="project" value="UniProtKB-SubCell"/>
</dbReference>